<keyword evidence="2" id="KW-0156">Chromatin regulator</keyword>
<protein>
    <recommendedName>
        <fullName evidence="6">DEK-C domain-containing protein</fullName>
    </recommendedName>
</protein>
<dbReference type="AlphaFoldDB" id="A0A7S2SBY4"/>
<feature type="compositionally biased region" description="Acidic residues" evidence="5">
    <location>
        <begin position="101"/>
        <end position="122"/>
    </location>
</feature>
<evidence type="ECO:0000313" key="7">
    <source>
        <dbReference type="EMBL" id="CAD9695384.1"/>
    </source>
</evidence>
<evidence type="ECO:0000256" key="4">
    <source>
        <dbReference type="ARBA" id="ARBA00023242"/>
    </source>
</evidence>
<dbReference type="GO" id="GO:0042393">
    <property type="term" value="F:histone binding"/>
    <property type="evidence" value="ECO:0007669"/>
    <property type="project" value="TreeGrafter"/>
</dbReference>
<sequence>MATRAYKMTIPLLKSLCDLFDVDRIPVEGKAVVDKDTLIDRLLDFLGAPDTKYLKTPKKKVSPKKRKISSIKSKTPTPKKKKVRKEIGKKAKQQEAIHDESETEDEMDVDSEMDADSEESEEEVVKMPTDKLLRKWVRAYVNCFNLDKATTKHAIETASDRFGVDLSGKKARIKELLTEEMS</sequence>
<dbReference type="Gene3D" id="1.10.10.60">
    <property type="entry name" value="Homeodomain-like"/>
    <property type="match status" value="1"/>
</dbReference>
<keyword evidence="3" id="KW-0238">DNA-binding</keyword>
<evidence type="ECO:0000256" key="2">
    <source>
        <dbReference type="ARBA" id="ARBA00022853"/>
    </source>
</evidence>
<accession>A0A7S2SBY4</accession>
<proteinExistence type="predicted"/>
<feature type="domain" description="DEK-C" evidence="6">
    <location>
        <begin position="127"/>
        <end position="182"/>
    </location>
</feature>
<evidence type="ECO:0000256" key="1">
    <source>
        <dbReference type="ARBA" id="ARBA00004123"/>
    </source>
</evidence>
<gene>
    <name evidence="7" type="ORF">EANT1437_LOCUS13712</name>
</gene>
<dbReference type="GO" id="GO:0006325">
    <property type="term" value="P:chromatin organization"/>
    <property type="evidence" value="ECO:0007669"/>
    <property type="project" value="UniProtKB-KW"/>
</dbReference>
<dbReference type="PROSITE" id="PS51998">
    <property type="entry name" value="DEK_C"/>
    <property type="match status" value="1"/>
</dbReference>
<feature type="compositionally biased region" description="Basic residues" evidence="5">
    <location>
        <begin position="56"/>
        <end position="69"/>
    </location>
</feature>
<dbReference type="EMBL" id="HBHI01026835">
    <property type="protein sequence ID" value="CAD9695384.1"/>
    <property type="molecule type" value="Transcribed_RNA"/>
</dbReference>
<dbReference type="GO" id="GO:0003677">
    <property type="term" value="F:DNA binding"/>
    <property type="evidence" value="ECO:0007669"/>
    <property type="project" value="UniProtKB-KW"/>
</dbReference>
<dbReference type="PANTHER" id="PTHR13468:SF1">
    <property type="entry name" value="PROTEIN DEK"/>
    <property type="match status" value="1"/>
</dbReference>
<dbReference type="GO" id="GO:2000779">
    <property type="term" value="P:regulation of double-strand break repair"/>
    <property type="evidence" value="ECO:0007669"/>
    <property type="project" value="TreeGrafter"/>
</dbReference>
<name>A0A7S2SBY4_9STRA</name>
<comment type="subcellular location">
    <subcellularLocation>
        <location evidence="1">Nucleus</location>
    </subcellularLocation>
</comment>
<dbReference type="Pfam" id="PF08766">
    <property type="entry name" value="DEK_C"/>
    <property type="match status" value="1"/>
</dbReference>
<evidence type="ECO:0000259" key="6">
    <source>
        <dbReference type="PROSITE" id="PS51998"/>
    </source>
</evidence>
<dbReference type="InterPro" id="IPR014876">
    <property type="entry name" value="DEK_C"/>
</dbReference>
<organism evidence="7">
    <name type="scientific">Eucampia antarctica</name>
    <dbReference type="NCBI Taxonomy" id="49252"/>
    <lineage>
        <taxon>Eukaryota</taxon>
        <taxon>Sar</taxon>
        <taxon>Stramenopiles</taxon>
        <taxon>Ochrophyta</taxon>
        <taxon>Bacillariophyta</taxon>
        <taxon>Mediophyceae</taxon>
        <taxon>Biddulphiophycidae</taxon>
        <taxon>Hemiaulales</taxon>
        <taxon>Hemiaulaceae</taxon>
        <taxon>Eucampia</taxon>
    </lineage>
</organism>
<reference evidence="7" key="1">
    <citation type="submission" date="2021-01" db="EMBL/GenBank/DDBJ databases">
        <authorList>
            <person name="Corre E."/>
            <person name="Pelletier E."/>
            <person name="Niang G."/>
            <person name="Scheremetjew M."/>
            <person name="Finn R."/>
            <person name="Kale V."/>
            <person name="Holt S."/>
            <person name="Cochrane G."/>
            <person name="Meng A."/>
            <person name="Brown T."/>
            <person name="Cohen L."/>
        </authorList>
    </citation>
    <scope>NUCLEOTIDE SEQUENCE</scope>
    <source>
        <strain evidence="7">CCMP1452</strain>
    </source>
</reference>
<evidence type="ECO:0000256" key="3">
    <source>
        <dbReference type="ARBA" id="ARBA00023125"/>
    </source>
</evidence>
<feature type="region of interest" description="Disordered" evidence="5">
    <location>
        <begin position="56"/>
        <end position="125"/>
    </location>
</feature>
<dbReference type="SUPFAM" id="SSF109715">
    <property type="entry name" value="DEK C-terminal domain"/>
    <property type="match status" value="1"/>
</dbReference>
<dbReference type="InterPro" id="IPR044198">
    <property type="entry name" value="DEK"/>
</dbReference>
<evidence type="ECO:0000256" key="5">
    <source>
        <dbReference type="SAM" id="MobiDB-lite"/>
    </source>
</evidence>
<dbReference type="GO" id="GO:0005634">
    <property type="term" value="C:nucleus"/>
    <property type="evidence" value="ECO:0007669"/>
    <property type="project" value="UniProtKB-SubCell"/>
</dbReference>
<keyword evidence="4" id="KW-0539">Nucleus</keyword>
<feature type="compositionally biased region" description="Basic and acidic residues" evidence="5">
    <location>
        <begin position="85"/>
        <end position="100"/>
    </location>
</feature>
<dbReference type="PANTHER" id="PTHR13468">
    <property type="entry name" value="DEK PROTEIN"/>
    <property type="match status" value="1"/>
</dbReference>